<dbReference type="PROSITE" id="PS51755">
    <property type="entry name" value="OMPR_PHOB"/>
    <property type="match status" value="1"/>
</dbReference>
<proteinExistence type="predicted"/>
<dbReference type="EMBL" id="BSPD01000062">
    <property type="protein sequence ID" value="GLS26926.1"/>
    <property type="molecule type" value="Genomic_DNA"/>
</dbReference>
<dbReference type="SMART" id="SM00448">
    <property type="entry name" value="REC"/>
    <property type="match status" value="1"/>
</dbReference>
<dbReference type="Gene3D" id="3.40.50.2300">
    <property type="match status" value="1"/>
</dbReference>
<dbReference type="Gene3D" id="1.10.10.10">
    <property type="entry name" value="Winged helix-like DNA-binding domain superfamily/Winged helix DNA-binding domain"/>
    <property type="match status" value="1"/>
</dbReference>
<dbReference type="InterPro" id="IPR036388">
    <property type="entry name" value="WH-like_DNA-bd_sf"/>
</dbReference>
<dbReference type="PROSITE" id="PS50110">
    <property type="entry name" value="RESPONSE_REGULATORY"/>
    <property type="match status" value="1"/>
</dbReference>
<reference evidence="6 7" key="1">
    <citation type="journal article" date="2014" name="Int. J. Syst. Evol. Microbiol.">
        <title>Complete genome sequence of Corynebacterium casei LMG S-19264T (=DSM 44701T), isolated from a smear-ripened cheese.</title>
        <authorList>
            <consortium name="US DOE Joint Genome Institute (JGI-PGF)"/>
            <person name="Walter F."/>
            <person name="Albersmeier A."/>
            <person name="Kalinowski J."/>
            <person name="Ruckert C."/>
        </authorList>
    </citation>
    <scope>NUCLEOTIDE SEQUENCE [LARGE SCALE GENOMIC DNA]</scope>
    <source>
        <strain evidence="6 7">NBRC 110095</strain>
    </source>
</reference>
<protein>
    <submittedName>
        <fullName evidence="6">DNA-binding response regulator</fullName>
    </submittedName>
</protein>
<dbReference type="AlphaFoldDB" id="A0AA37T6Z7"/>
<dbReference type="InterPro" id="IPR011006">
    <property type="entry name" value="CheY-like_superfamily"/>
</dbReference>
<evidence type="ECO:0000256" key="1">
    <source>
        <dbReference type="ARBA" id="ARBA00023125"/>
    </source>
</evidence>
<evidence type="ECO:0000259" key="4">
    <source>
        <dbReference type="PROSITE" id="PS50110"/>
    </source>
</evidence>
<dbReference type="Pfam" id="PF00072">
    <property type="entry name" value="Response_reg"/>
    <property type="match status" value="1"/>
</dbReference>
<dbReference type="SUPFAM" id="SSF46894">
    <property type="entry name" value="C-terminal effector domain of the bipartite response regulators"/>
    <property type="match status" value="1"/>
</dbReference>
<dbReference type="InterPro" id="IPR001789">
    <property type="entry name" value="Sig_transdc_resp-reg_receiver"/>
</dbReference>
<dbReference type="SMART" id="SM00862">
    <property type="entry name" value="Trans_reg_C"/>
    <property type="match status" value="1"/>
</dbReference>
<dbReference type="PANTHER" id="PTHR48111">
    <property type="entry name" value="REGULATOR OF RPOS"/>
    <property type="match status" value="1"/>
</dbReference>
<dbReference type="Proteomes" id="UP001156870">
    <property type="component" value="Unassembled WGS sequence"/>
</dbReference>
<keyword evidence="7" id="KW-1185">Reference proteome</keyword>
<dbReference type="InterPro" id="IPR039420">
    <property type="entry name" value="WalR-like"/>
</dbReference>
<dbReference type="GO" id="GO:0032993">
    <property type="term" value="C:protein-DNA complex"/>
    <property type="evidence" value="ECO:0007669"/>
    <property type="project" value="TreeGrafter"/>
</dbReference>
<sequence length="226" mass="25320">MSHIAPKILIIDDDSSFATTLKSQLHGSGWDSQWIQYEDDALSQLKSIDADLVIIGTHQSQRGNAEICRSIRKVSSVGIIMITRVTEEIDWLLSLEIGANDFLCAPYTQSDLNDRMQRVLKEIYTPRAAKSEPYTIDEKSGTITLFRKTIPTTWSEFLVLATLLKSPGHIFSKSQLARQLSKDTSTKSAESTIDKHIDNLQKLIKSLFNGQDIIQSIYGVGYKVVV</sequence>
<comment type="caution">
    <text evidence="2">Lacks conserved residue(s) required for the propagation of feature annotation.</text>
</comment>
<organism evidence="6 7">
    <name type="scientific">Marinibactrum halimedae</name>
    <dbReference type="NCBI Taxonomy" id="1444977"/>
    <lineage>
        <taxon>Bacteria</taxon>
        <taxon>Pseudomonadati</taxon>
        <taxon>Pseudomonadota</taxon>
        <taxon>Gammaproteobacteria</taxon>
        <taxon>Cellvibrionales</taxon>
        <taxon>Cellvibrionaceae</taxon>
        <taxon>Marinibactrum</taxon>
    </lineage>
</organism>
<gene>
    <name evidence="6" type="ORF">GCM10007877_26450</name>
</gene>
<dbReference type="GO" id="GO:0000976">
    <property type="term" value="F:transcription cis-regulatory region binding"/>
    <property type="evidence" value="ECO:0007669"/>
    <property type="project" value="TreeGrafter"/>
</dbReference>
<dbReference type="GO" id="GO:0000156">
    <property type="term" value="F:phosphorelay response regulator activity"/>
    <property type="evidence" value="ECO:0007669"/>
    <property type="project" value="TreeGrafter"/>
</dbReference>
<evidence type="ECO:0000256" key="3">
    <source>
        <dbReference type="PROSITE-ProRule" id="PRU01091"/>
    </source>
</evidence>
<dbReference type="GO" id="GO:0006355">
    <property type="term" value="P:regulation of DNA-templated transcription"/>
    <property type="evidence" value="ECO:0007669"/>
    <property type="project" value="InterPro"/>
</dbReference>
<dbReference type="SUPFAM" id="SSF52172">
    <property type="entry name" value="CheY-like"/>
    <property type="match status" value="1"/>
</dbReference>
<feature type="domain" description="OmpR/PhoB-type" evidence="5">
    <location>
        <begin position="126"/>
        <end position="226"/>
    </location>
</feature>
<name>A0AA37T6Z7_9GAMM</name>
<dbReference type="InterPro" id="IPR001867">
    <property type="entry name" value="OmpR/PhoB-type_DNA-bd"/>
</dbReference>
<feature type="DNA-binding region" description="OmpR/PhoB-type" evidence="3">
    <location>
        <begin position="126"/>
        <end position="226"/>
    </location>
</feature>
<dbReference type="Pfam" id="PF00486">
    <property type="entry name" value="Trans_reg_C"/>
    <property type="match status" value="1"/>
</dbReference>
<accession>A0AA37T6Z7</accession>
<dbReference type="RefSeq" id="WP_232593541.1">
    <property type="nucleotide sequence ID" value="NZ_BSPD01000062.1"/>
</dbReference>
<dbReference type="InterPro" id="IPR016032">
    <property type="entry name" value="Sig_transdc_resp-reg_C-effctor"/>
</dbReference>
<dbReference type="CDD" id="cd00383">
    <property type="entry name" value="trans_reg_C"/>
    <property type="match status" value="1"/>
</dbReference>
<evidence type="ECO:0000313" key="7">
    <source>
        <dbReference type="Proteomes" id="UP001156870"/>
    </source>
</evidence>
<dbReference type="GO" id="GO:0005829">
    <property type="term" value="C:cytosol"/>
    <property type="evidence" value="ECO:0007669"/>
    <property type="project" value="TreeGrafter"/>
</dbReference>
<keyword evidence="1 3" id="KW-0238">DNA-binding</keyword>
<evidence type="ECO:0000256" key="2">
    <source>
        <dbReference type="PROSITE-ProRule" id="PRU00169"/>
    </source>
</evidence>
<dbReference type="PANTHER" id="PTHR48111:SF6">
    <property type="entry name" value="TRANSCRIPTIONAL REGULATORY PROTEIN CREB"/>
    <property type="match status" value="1"/>
</dbReference>
<feature type="domain" description="Response regulatory" evidence="4">
    <location>
        <begin position="7"/>
        <end position="120"/>
    </location>
</feature>
<evidence type="ECO:0000313" key="6">
    <source>
        <dbReference type="EMBL" id="GLS26926.1"/>
    </source>
</evidence>
<evidence type="ECO:0000259" key="5">
    <source>
        <dbReference type="PROSITE" id="PS51755"/>
    </source>
</evidence>
<comment type="caution">
    <text evidence="6">The sequence shown here is derived from an EMBL/GenBank/DDBJ whole genome shotgun (WGS) entry which is preliminary data.</text>
</comment>